<evidence type="ECO:0000256" key="1">
    <source>
        <dbReference type="PROSITE-ProRule" id="PRU00409"/>
    </source>
</evidence>
<accession>A0ABS5A6F9</accession>
<dbReference type="SUPFAM" id="SSF51735">
    <property type="entry name" value="NAD(P)-binding Rossmann-fold domains"/>
    <property type="match status" value="1"/>
</dbReference>
<dbReference type="Gene3D" id="3.30.1490.20">
    <property type="entry name" value="ATP-grasp fold, A domain"/>
    <property type="match status" value="1"/>
</dbReference>
<dbReference type="InterPro" id="IPR036291">
    <property type="entry name" value="NAD(P)-bd_dom_sf"/>
</dbReference>
<evidence type="ECO:0000259" key="2">
    <source>
        <dbReference type="PROSITE" id="PS50975"/>
    </source>
</evidence>
<feature type="domain" description="ATP-grasp" evidence="2">
    <location>
        <begin position="668"/>
        <end position="705"/>
    </location>
</feature>
<dbReference type="Proteomes" id="UP001519363">
    <property type="component" value="Unassembled WGS sequence"/>
</dbReference>
<feature type="domain" description="N-acetyltransferase" evidence="3">
    <location>
        <begin position="15"/>
        <end position="168"/>
    </location>
</feature>
<dbReference type="Gene3D" id="3.30.470.20">
    <property type="entry name" value="ATP-grasp fold, B domain"/>
    <property type="match status" value="1"/>
</dbReference>
<sequence length="883" mass="91742">MTAAVNVLLADGTVVRVHEITADDLAQVAVLYSAMSEHDRYLRFFTPSRRTAEAYLAKLAAGPDVRFGGLFATLDGRTVGTATYHVLADPAEAEIALVVAGPAQHRGVGTLLLEHLGALALRRGIRRFRAELLAENHAMLRVLRDCGLPVDVHQDGTVLDVRLELRPDEHYRDAVLDRDRCANRASLRHVFAPASVAVVGASRRHDSVGNAVLRSLQEGGFTGAVWPVNPHAGTVNGLRCHPSVGALPRAPELAVVCTPAATVPEVVRDCGRRGTRAVLVLTAGITEDPALATALRAAVAEHGLRLVGPNCLGLANTDPAVRLQAHFAGRSWPPGPVGVVAQSGGVAIAVADRLAALGTGVSTAVSTGDKYDLSGNDLLQWWAEDNRTRIAVLYLESFGNPRKFSRLARRLATELPVLAVRTGSSAAAVRAAASHTAAGATPAVLRDALYRQAGIIAVDDLGELTEALVLLDGRPLPAGAGLAVVGNAGGIGVLAADAAARAGLELSPLSEITRAALVALLPGSAAVGNPVDTTAAVSAEVFTDCLRVVLADAAVHAVLAACVPTALGDPGEAVAAVAEEAARRGKPLLLVRPGQAEAVTGGAVPAYADPATATRALGHAVRYAAWRRRDPGRVPELPGIEPERGRAVVTSVLAGAPEGRWLSDGETAELVRAFGIPLVDSAVAADAAAAVALADRLGYPVVLKAVVPGLVHRSDEHAVRLDLADPAQVRAEFADLARRFQGRLHGVLVQPMVRAGVELIAGVATDPSFGPLVVCGLGGVGTDLLADRAHRLVPLTDADAAEMTAQLRTAPLLTGYRGSAPVDLAAVHEVLLRLARLAELVPEVAELDLNPVLARPDGCVAVDARVRVAPSRSADPYLRRLRT</sequence>
<protein>
    <submittedName>
        <fullName evidence="4">Acyl-CoA synthetase (NDP forming)/RimJ/RimL family protein N-acetyltransferase</fullName>
    </submittedName>
</protein>
<comment type="caution">
    <text evidence="4">The sequence shown here is derived from an EMBL/GenBank/DDBJ whole genome shotgun (WGS) entry which is preliminary data.</text>
</comment>
<dbReference type="CDD" id="cd04301">
    <property type="entry name" value="NAT_SF"/>
    <property type="match status" value="1"/>
</dbReference>
<dbReference type="RefSeq" id="WP_086786245.1">
    <property type="nucleotide sequence ID" value="NZ_JAGIOO010000001.1"/>
</dbReference>
<dbReference type="Pfam" id="PF13549">
    <property type="entry name" value="ATP-grasp_5"/>
    <property type="match status" value="1"/>
</dbReference>
<dbReference type="InterPro" id="IPR013815">
    <property type="entry name" value="ATP_grasp_subdomain_1"/>
</dbReference>
<dbReference type="Pfam" id="PF19045">
    <property type="entry name" value="Ligase_CoA_2"/>
    <property type="match status" value="1"/>
</dbReference>
<keyword evidence="1" id="KW-0067">ATP-binding</keyword>
<dbReference type="PANTHER" id="PTHR42793:SF1">
    <property type="entry name" value="PEPTIDYL-LYSINE N-ACETYLTRANSFERASE PATZ"/>
    <property type="match status" value="1"/>
</dbReference>
<dbReference type="InterPro" id="IPR003781">
    <property type="entry name" value="CoA-bd"/>
</dbReference>
<dbReference type="PROSITE" id="PS50975">
    <property type="entry name" value="ATP_GRASP"/>
    <property type="match status" value="1"/>
</dbReference>
<dbReference type="EMBL" id="JAGIOO010000001">
    <property type="protein sequence ID" value="MBP2471837.1"/>
    <property type="molecule type" value="Genomic_DNA"/>
</dbReference>
<dbReference type="InterPro" id="IPR043938">
    <property type="entry name" value="Ligase_CoA_dom"/>
</dbReference>
<dbReference type="Gene3D" id="3.40.630.30">
    <property type="match status" value="1"/>
</dbReference>
<dbReference type="Pfam" id="PF00583">
    <property type="entry name" value="Acetyltransf_1"/>
    <property type="match status" value="1"/>
</dbReference>
<dbReference type="InterPro" id="IPR011761">
    <property type="entry name" value="ATP-grasp"/>
</dbReference>
<evidence type="ECO:0000313" key="5">
    <source>
        <dbReference type="Proteomes" id="UP001519363"/>
    </source>
</evidence>
<gene>
    <name evidence="4" type="ORF">JOF53_000709</name>
</gene>
<proteinExistence type="predicted"/>
<dbReference type="InterPro" id="IPR000182">
    <property type="entry name" value="GNAT_dom"/>
</dbReference>
<dbReference type="SUPFAM" id="SSF56059">
    <property type="entry name" value="Glutathione synthetase ATP-binding domain-like"/>
    <property type="match status" value="1"/>
</dbReference>
<dbReference type="PROSITE" id="PS51186">
    <property type="entry name" value="GNAT"/>
    <property type="match status" value="1"/>
</dbReference>
<evidence type="ECO:0000259" key="3">
    <source>
        <dbReference type="PROSITE" id="PS51186"/>
    </source>
</evidence>
<dbReference type="SUPFAM" id="SSF55729">
    <property type="entry name" value="Acyl-CoA N-acyltransferases (Nat)"/>
    <property type="match status" value="1"/>
</dbReference>
<dbReference type="Pfam" id="PF13607">
    <property type="entry name" value="Succ_CoA_lig"/>
    <property type="match status" value="1"/>
</dbReference>
<reference evidence="4 5" key="1">
    <citation type="submission" date="2021-03" db="EMBL/GenBank/DDBJ databases">
        <title>Sequencing the genomes of 1000 actinobacteria strains.</title>
        <authorList>
            <person name="Klenk H.-P."/>
        </authorList>
    </citation>
    <scope>NUCLEOTIDE SEQUENCE [LARGE SCALE GENOMIC DNA]</scope>
    <source>
        <strain evidence="4 5">DSM 44580</strain>
    </source>
</reference>
<keyword evidence="1" id="KW-0547">Nucleotide-binding</keyword>
<dbReference type="Pfam" id="PF13380">
    <property type="entry name" value="CoA_binding_2"/>
    <property type="match status" value="1"/>
</dbReference>
<keyword evidence="5" id="KW-1185">Reference proteome</keyword>
<dbReference type="InterPro" id="IPR032875">
    <property type="entry name" value="Succ_CoA_lig_flav_dom"/>
</dbReference>
<dbReference type="Gene3D" id="3.40.50.261">
    <property type="entry name" value="Succinyl-CoA synthetase domains"/>
    <property type="match status" value="2"/>
</dbReference>
<dbReference type="Gene3D" id="3.40.50.720">
    <property type="entry name" value="NAD(P)-binding Rossmann-like Domain"/>
    <property type="match status" value="1"/>
</dbReference>
<dbReference type="InterPro" id="IPR016181">
    <property type="entry name" value="Acyl_CoA_acyltransferase"/>
</dbReference>
<evidence type="ECO:0000313" key="4">
    <source>
        <dbReference type="EMBL" id="MBP2471837.1"/>
    </source>
</evidence>
<organism evidence="4 5">
    <name type="scientific">Crossiella equi</name>
    <dbReference type="NCBI Taxonomy" id="130796"/>
    <lineage>
        <taxon>Bacteria</taxon>
        <taxon>Bacillati</taxon>
        <taxon>Actinomycetota</taxon>
        <taxon>Actinomycetes</taxon>
        <taxon>Pseudonocardiales</taxon>
        <taxon>Pseudonocardiaceae</taxon>
        <taxon>Crossiella</taxon>
    </lineage>
</organism>
<name>A0ABS5A6F9_9PSEU</name>
<dbReference type="InterPro" id="IPR016102">
    <property type="entry name" value="Succinyl-CoA_synth-like"/>
</dbReference>
<dbReference type="PANTHER" id="PTHR42793">
    <property type="entry name" value="COA BINDING DOMAIN CONTAINING PROTEIN"/>
    <property type="match status" value="1"/>
</dbReference>
<dbReference type="SUPFAM" id="SSF52210">
    <property type="entry name" value="Succinyl-CoA synthetase domains"/>
    <property type="match status" value="2"/>
</dbReference>
<dbReference type="SMART" id="SM00881">
    <property type="entry name" value="CoA_binding"/>
    <property type="match status" value="1"/>
</dbReference>